<feature type="region of interest" description="Disordered" evidence="1">
    <location>
        <begin position="105"/>
        <end position="163"/>
    </location>
</feature>
<dbReference type="Gene3D" id="2.30.30.40">
    <property type="entry name" value="SH3 Domains"/>
    <property type="match status" value="1"/>
</dbReference>
<accession>A0A1M6RLX0</accession>
<reference evidence="2 3" key="1">
    <citation type="submission" date="2016-11" db="EMBL/GenBank/DDBJ databases">
        <authorList>
            <person name="Jaros S."/>
            <person name="Januszkiewicz K."/>
            <person name="Wedrychowicz H."/>
        </authorList>
    </citation>
    <scope>NUCLEOTIDE SEQUENCE [LARGE SCALE GENOMIC DNA]</scope>
    <source>
        <strain evidence="2 3">KHT3</strain>
    </source>
</reference>
<proteinExistence type="predicted"/>
<evidence type="ECO:0000256" key="1">
    <source>
        <dbReference type="SAM" id="MobiDB-lite"/>
    </source>
</evidence>
<evidence type="ECO:0000313" key="3">
    <source>
        <dbReference type="Proteomes" id="UP000184130"/>
    </source>
</evidence>
<sequence>MKSFIKFLIVVLAGCWVYYKCSGNSSQNDGVLKQVKVAVKTANLRTGPGTSYGFVTVSGNTDDKLLLSGGDVLDVLAEEDGWYQVRISDNRIAYIKQSLCTDISKKNTKSSKTKKSSKSSAAKNTGDTPKNQEQPAVKPQKAATPEDVVEEVKGGQADDEVIF</sequence>
<dbReference type="Proteomes" id="UP000184130">
    <property type="component" value="Unassembled WGS sequence"/>
</dbReference>
<organism evidence="2 3">
    <name type="scientific">Xylanibacter ruminicola</name>
    <name type="common">Prevotella ruminicola</name>
    <dbReference type="NCBI Taxonomy" id="839"/>
    <lineage>
        <taxon>Bacteria</taxon>
        <taxon>Pseudomonadati</taxon>
        <taxon>Bacteroidota</taxon>
        <taxon>Bacteroidia</taxon>
        <taxon>Bacteroidales</taxon>
        <taxon>Prevotellaceae</taxon>
        <taxon>Xylanibacter</taxon>
    </lineage>
</organism>
<dbReference type="RefSeq" id="WP_139261284.1">
    <property type="nucleotide sequence ID" value="NZ_FRBD01000002.1"/>
</dbReference>
<evidence type="ECO:0008006" key="4">
    <source>
        <dbReference type="Google" id="ProtNLM"/>
    </source>
</evidence>
<evidence type="ECO:0000313" key="2">
    <source>
        <dbReference type="EMBL" id="SHK33400.1"/>
    </source>
</evidence>
<name>A0A1M6RLX0_XYLRU</name>
<dbReference type="EMBL" id="FRBD01000002">
    <property type="protein sequence ID" value="SHK33400.1"/>
    <property type="molecule type" value="Genomic_DNA"/>
</dbReference>
<protein>
    <recommendedName>
        <fullName evidence="4">SH3 domain-containing protein</fullName>
    </recommendedName>
</protein>
<gene>
    <name evidence="2" type="ORF">SAMN05216463_10218</name>
</gene>
<dbReference type="AlphaFoldDB" id="A0A1M6RLX0"/>
<feature type="compositionally biased region" description="Polar residues" evidence="1">
    <location>
        <begin position="125"/>
        <end position="134"/>
    </location>
</feature>
<feature type="compositionally biased region" description="Basic residues" evidence="1">
    <location>
        <begin position="106"/>
        <end position="117"/>
    </location>
</feature>